<dbReference type="AlphaFoldDB" id="A0A9Q6IHS1"/>
<gene>
    <name evidence="1" type="ORF">DMX08_14655</name>
</gene>
<dbReference type="Proteomes" id="UP000248188">
    <property type="component" value="Unassembled WGS sequence"/>
</dbReference>
<organism evidence="1 2">
    <name type="scientific">Pseudomonas protegens</name>
    <dbReference type="NCBI Taxonomy" id="380021"/>
    <lineage>
        <taxon>Bacteria</taxon>
        <taxon>Pseudomonadati</taxon>
        <taxon>Pseudomonadota</taxon>
        <taxon>Gammaproteobacteria</taxon>
        <taxon>Pseudomonadales</taxon>
        <taxon>Pseudomonadaceae</taxon>
        <taxon>Pseudomonas</taxon>
    </lineage>
</organism>
<dbReference type="EMBL" id="QJRN01000008">
    <property type="protein sequence ID" value="PYC36256.1"/>
    <property type="molecule type" value="Genomic_DNA"/>
</dbReference>
<evidence type="ECO:0008006" key="3">
    <source>
        <dbReference type="Google" id="ProtNLM"/>
    </source>
</evidence>
<evidence type="ECO:0000313" key="1">
    <source>
        <dbReference type="EMBL" id="PYC36256.1"/>
    </source>
</evidence>
<protein>
    <recommendedName>
        <fullName evidence="3">DUF2997 domain-containing protein</fullName>
    </recommendedName>
</protein>
<dbReference type="InterPro" id="IPR021375">
    <property type="entry name" value="DUF2997"/>
</dbReference>
<reference evidence="1 2" key="1">
    <citation type="submission" date="2018-06" db="EMBL/GenBank/DDBJ databases">
        <title>Pseudomonas diversity within urban Lake Michigan freshwaters.</title>
        <authorList>
            <person name="Batrich M."/>
            <person name="Hatzopoulos T."/>
            <person name="Putonti C."/>
        </authorList>
    </citation>
    <scope>NUCLEOTIDE SEQUENCE [LARGE SCALE GENOMIC DNA]</scope>
    <source>
        <strain evidence="1 2">MB-090624</strain>
    </source>
</reference>
<comment type="caution">
    <text evidence="1">The sequence shown here is derived from an EMBL/GenBank/DDBJ whole genome shotgun (WGS) entry which is preliminary data.</text>
</comment>
<dbReference type="RefSeq" id="WP_110652348.1">
    <property type="nucleotide sequence ID" value="NZ_QJRN01000008.1"/>
</dbReference>
<sequence>MSHCTKFDFTYTDEEAITKAFVKLGLTPTTDIVSEFNSDFSKEVIGPLGYMGDRQFRAICASTEDDFNYFACKIENNFYKLLIEQSAPLPGDEEIMADLAARFQRAYISVAIDNTISRINASGVPTRLKEAADHFEIEFGSNYEYSIRITFSGNSVTEEVFGVKGDICTKLTEELESLLASPTAELLTEWKPEYTVVHEEQTLQILSARL</sequence>
<evidence type="ECO:0000313" key="2">
    <source>
        <dbReference type="Proteomes" id="UP000248188"/>
    </source>
</evidence>
<accession>A0A9Q6IHS1</accession>
<name>A0A9Q6IHS1_9PSED</name>
<proteinExistence type="predicted"/>
<dbReference type="Pfam" id="PF11211">
    <property type="entry name" value="DUF2997"/>
    <property type="match status" value="1"/>
</dbReference>